<dbReference type="RefSeq" id="WP_256547311.1">
    <property type="nucleotide sequence ID" value="NZ_CP101809.1"/>
</dbReference>
<keyword evidence="2" id="KW-0732">Signal</keyword>
<feature type="chain" id="PRO_5045330775" description="Lipoprotein" evidence="2">
    <location>
        <begin position="29"/>
        <end position="691"/>
    </location>
</feature>
<organism evidence="3 4">
    <name type="scientific">Mycoplasmoides fastidiosum</name>
    <dbReference type="NCBI Taxonomy" id="92758"/>
    <lineage>
        <taxon>Bacteria</taxon>
        <taxon>Bacillati</taxon>
        <taxon>Mycoplasmatota</taxon>
        <taxon>Mycoplasmoidales</taxon>
        <taxon>Mycoplasmoidaceae</taxon>
        <taxon>Mycoplasmoides</taxon>
    </lineage>
</organism>
<evidence type="ECO:0008006" key="5">
    <source>
        <dbReference type="Google" id="ProtNLM"/>
    </source>
</evidence>
<sequence>MKKLNLFKKNKLWLASLGLATTGSLVLAACASQSPNQGTKTPDNPTNQPKNDNPATPENPVAPGTPETPKVRVATEIQKQLATAVLDDVGVQKVLTDAVKAHQDQIMDQIKTVTFIDSLNQKTVADSIKNLGTDSDQAAEANTSTVYALVKTLEANLASATATEVPEAEKQVFTAALNQVKTDAAALLTSLKALPEENANKELETLEAAFTKALDDFIKSGATDSATKLNALVQAKNTYQAGVKKVAESLVHAEQKAFSLDSSASALQNYINTKVGSFLAGSNGTKHTTTLNNLLHQVRTGVLGTLGGDLWTAGNISETEAAQNRPAGVTEQSTSTQLYSIIVGLANQNAAWKNINQLLKSLTFNQSLLLKTADATNLFALHVDLTLPVDVARLNAYLINDQSNVVRLFGASTGVNVHRVIENIAHSISNYDQFLVAGSGDNAQAKLVKDLDDLSQALASETAKQTKVNALKTAAEGLVSKFQAFKNEWDQSKLQPLLWTGENNNQTIPLLSQANSLNQAIGVAKNYGDVQKVVGAVELIEDNISQITNILADTVAGKANELLAKLDAIIKDIESTSDGFGKALADFVAETFTTGKDKADAIATAAKAGYVYTDLVDGTNRSQTAPARLSFKQLDTELKNLQAGNTKRLTTIANLLNNQLRPNQSSQTAELNNHLADLFNNGDVQTDPENH</sequence>
<reference evidence="3" key="1">
    <citation type="submission" date="2023-07" db="EMBL/GenBank/DDBJ databases">
        <title>Genomic Encyclopedia of Type Strains, Phase IV (KMG-IV): sequencing the most valuable type-strain genomes for metagenomic binning, comparative biology and taxonomic classification.</title>
        <authorList>
            <person name="Goeker M."/>
        </authorList>
    </citation>
    <scope>NUCLEOTIDE SEQUENCE [LARGE SCALE GENOMIC DNA]</scope>
    <source>
        <strain evidence="3">DSM 21204</strain>
    </source>
</reference>
<dbReference type="EMBL" id="JAUSWO010000001">
    <property type="protein sequence ID" value="MDQ0513995.1"/>
    <property type="molecule type" value="Genomic_DNA"/>
</dbReference>
<dbReference type="Proteomes" id="UP001240643">
    <property type="component" value="Unassembled WGS sequence"/>
</dbReference>
<evidence type="ECO:0000256" key="1">
    <source>
        <dbReference type="SAM" id="MobiDB-lite"/>
    </source>
</evidence>
<evidence type="ECO:0000256" key="2">
    <source>
        <dbReference type="SAM" id="SignalP"/>
    </source>
</evidence>
<feature type="compositionally biased region" description="Polar residues" evidence="1">
    <location>
        <begin position="33"/>
        <end position="56"/>
    </location>
</feature>
<evidence type="ECO:0000313" key="3">
    <source>
        <dbReference type="EMBL" id="MDQ0513995.1"/>
    </source>
</evidence>
<evidence type="ECO:0000313" key="4">
    <source>
        <dbReference type="Proteomes" id="UP001240643"/>
    </source>
</evidence>
<feature type="region of interest" description="Disordered" evidence="1">
    <location>
        <begin position="33"/>
        <end position="68"/>
    </location>
</feature>
<name>A0ABU0LZ51_9BACT</name>
<keyword evidence="4" id="KW-1185">Reference proteome</keyword>
<proteinExistence type="predicted"/>
<gene>
    <name evidence="3" type="ORF">J2Z62_000433</name>
</gene>
<comment type="caution">
    <text evidence="3">The sequence shown here is derived from an EMBL/GenBank/DDBJ whole genome shotgun (WGS) entry which is preliminary data.</text>
</comment>
<accession>A0ABU0LZ51</accession>
<dbReference type="PROSITE" id="PS51257">
    <property type="entry name" value="PROKAR_LIPOPROTEIN"/>
    <property type="match status" value="1"/>
</dbReference>
<protein>
    <recommendedName>
        <fullName evidence="5">Lipoprotein</fullName>
    </recommendedName>
</protein>
<feature type="signal peptide" evidence="2">
    <location>
        <begin position="1"/>
        <end position="28"/>
    </location>
</feature>